<reference evidence="1 2" key="1">
    <citation type="submission" date="2020-10" db="EMBL/GenBank/DDBJ databases">
        <title>The Coptis chinensis genome and diversification of protoberbering-type alkaloids.</title>
        <authorList>
            <person name="Wang B."/>
            <person name="Shu S."/>
            <person name="Song C."/>
            <person name="Liu Y."/>
        </authorList>
    </citation>
    <scope>NUCLEOTIDE SEQUENCE [LARGE SCALE GENOMIC DNA]</scope>
    <source>
        <strain evidence="1">HL-2020</strain>
        <tissue evidence="1">Leaf</tissue>
    </source>
</reference>
<dbReference type="SUPFAM" id="SSF56219">
    <property type="entry name" value="DNase I-like"/>
    <property type="match status" value="1"/>
</dbReference>
<dbReference type="Proteomes" id="UP000631114">
    <property type="component" value="Unassembled WGS sequence"/>
</dbReference>
<dbReference type="AlphaFoldDB" id="A0A835I1G0"/>
<evidence type="ECO:0000313" key="2">
    <source>
        <dbReference type="Proteomes" id="UP000631114"/>
    </source>
</evidence>
<dbReference type="PANTHER" id="PTHR33710">
    <property type="entry name" value="BNAC02G09200D PROTEIN"/>
    <property type="match status" value="1"/>
</dbReference>
<dbReference type="InterPro" id="IPR036691">
    <property type="entry name" value="Endo/exonu/phosph_ase_sf"/>
</dbReference>
<dbReference type="OrthoDB" id="1305550at2759"/>
<dbReference type="PANTHER" id="PTHR33710:SF64">
    <property type="entry name" value="ENDONUCLEASE_EXONUCLEASE_PHOSPHATASE DOMAIN-CONTAINING PROTEIN"/>
    <property type="match status" value="1"/>
</dbReference>
<organism evidence="1 2">
    <name type="scientific">Coptis chinensis</name>
    <dbReference type="NCBI Taxonomy" id="261450"/>
    <lineage>
        <taxon>Eukaryota</taxon>
        <taxon>Viridiplantae</taxon>
        <taxon>Streptophyta</taxon>
        <taxon>Embryophyta</taxon>
        <taxon>Tracheophyta</taxon>
        <taxon>Spermatophyta</taxon>
        <taxon>Magnoliopsida</taxon>
        <taxon>Ranunculales</taxon>
        <taxon>Ranunculaceae</taxon>
        <taxon>Coptidoideae</taxon>
        <taxon>Coptis</taxon>
    </lineage>
</organism>
<sequence>MELSYKAAAAEQVGAAKHVGAAELEGAIAKVADTALTGTEPYRDAALVIRATSTLEEYGVKATVAAAPLISPAAGIPTFLVHKDLTPNIVPNFRREETVGLQVLNLPVGEIFASTPTHGPSSNIVSNFTHEEAVGDQALYNRVRKKKGGRHPNQRARNEFVDFINNNSLRDTTTLGLRYYWCNRRIENKRILAKLDRALINNSWLSENQNWRCKILSRKFSDHSPVIGWCTKNLRPLNVPFRFKTYS</sequence>
<keyword evidence="2" id="KW-1185">Reference proteome</keyword>
<evidence type="ECO:0000313" key="1">
    <source>
        <dbReference type="EMBL" id="KAF9607947.1"/>
    </source>
</evidence>
<name>A0A835I1G0_9MAGN</name>
<comment type="caution">
    <text evidence="1">The sequence shown here is derived from an EMBL/GenBank/DDBJ whole genome shotgun (WGS) entry which is preliminary data.</text>
</comment>
<dbReference type="Gene3D" id="3.60.10.10">
    <property type="entry name" value="Endonuclease/exonuclease/phosphatase"/>
    <property type="match status" value="1"/>
</dbReference>
<protein>
    <submittedName>
        <fullName evidence="1">Uncharacterized protein</fullName>
    </submittedName>
</protein>
<accession>A0A835I1G0</accession>
<proteinExistence type="predicted"/>
<gene>
    <name evidence="1" type="ORF">IFM89_003867</name>
</gene>
<dbReference type="EMBL" id="JADFTS010000004">
    <property type="protein sequence ID" value="KAF9607947.1"/>
    <property type="molecule type" value="Genomic_DNA"/>
</dbReference>